<dbReference type="PANTHER" id="PTHR45458:SF2">
    <property type="entry name" value="OXIDOREDUCTASE, SHORT CHAIN DEHYDROGENASE_REDUCTASE FAMILY SUPERFAMILY (AFU_ORTHOLOGUE AFUA_3G13450)"/>
    <property type="match status" value="1"/>
</dbReference>
<proteinExistence type="predicted"/>
<dbReference type="Proteomes" id="UP001157974">
    <property type="component" value="Unassembled WGS sequence"/>
</dbReference>
<reference evidence="1 2" key="1">
    <citation type="journal article" date="2023" name="Nat. Commun.">
        <title>Origin of minicircular mitochondrial genomes in red algae.</title>
        <authorList>
            <person name="Lee Y."/>
            <person name="Cho C.H."/>
            <person name="Lee Y.M."/>
            <person name="Park S.I."/>
            <person name="Yang J.H."/>
            <person name="West J.A."/>
            <person name="Bhattacharya D."/>
            <person name="Yoon H.S."/>
        </authorList>
    </citation>
    <scope>NUCLEOTIDE SEQUENCE [LARGE SCALE GENOMIC DNA]</scope>
    <source>
        <strain evidence="1 2">CCMP1338</strain>
        <tissue evidence="1">Whole cell</tissue>
    </source>
</reference>
<evidence type="ECO:0000313" key="1">
    <source>
        <dbReference type="EMBL" id="KAJ8907739.1"/>
    </source>
</evidence>
<evidence type="ECO:0008006" key="3">
    <source>
        <dbReference type="Google" id="ProtNLM"/>
    </source>
</evidence>
<evidence type="ECO:0000313" key="2">
    <source>
        <dbReference type="Proteomes" id="UP001157974"/>
    </source>
</evidence>
<dbReference type="InterPro" id="IPR002347">
    <property type="entry name" value="SDR_fam"/>
</dbReference>
<dbReference type="AlphaFoldDB" id="A0AAV8UZ21"/>
<dbReference type="Pfam" id="PF00106">
    <property type="entry name" value="adh_short"/>
    <property type="match status" value="1"/>
</dbReference>
<name>A0AAV8UZ21_9RHOD</name>
<organism evidence="1 2">
    <name type="scientific">Rhodosorus marinus</name>
    <dbReference type="NCBI Taxonomy" id="101924"/>
    <lineage>
        <taxon>Eukaryota</taxon>
        <taxon>Rhodophyta</taxon>
        <taxon>Stylonematophyceae</taxon>
        <taxon>Stylonematales</taxon>
        <taxon>Stylonemataceae</taxon>
        <taxon>Rhodosorus</taxon>
    </lineage>
</organism>
<sequence>MEPLLPNSDYGKTFGTVLVIGGTGGLGTAITEAFVKGGCKVFVTCRKVTPKLSELDVQVLEGVDMRDPDGPKNLVSKLGGEVFDTVMVIAGYFTTECLGNMSRDEQLKMFEICAIGPIRYVDGLYSGGSLKSGSRVGFITSEGGSMGLRTEREGGGNYGHHGSKAAQNMMCLMLSYDLKPHGVPVVMIHPGFMKTEMTADKYADKYEEFGAVFPHEAAPFIVDCVARLELETTGRFVSAMGSKGLGLGYYALKDPENMKPGCDLPW</sequence>
<gene>
    <name evidence="1" type="ORF">NDN08_007845</name>
</gene>
<dbReference type="InterPro" id="IPR052184">
    <property type="entry name" value="SDR_enzymes"/>
</dbReference>
<keyword evidence="2" id="KW-1185">Reference proteome</keyword>
<accession>A0AAV8UZ21</accession>
<comment type="caution">
    <text evidence="1">The sequence shown here is derived from an EMBL/GenBank/DDBJ whole genome shotgun (WGS) entry which is preliminary data.</text>
</comment>
<dbReference type="PRINTS" id="PR00081">
    <property type="entry name" value="GDHRDH"/>
</dbReference>
<dbReference type="EMBL" id="JAMWBK010000002">
    <property type="protein sequence ID" value="KAJ8907739.1"/>
    <property type="molecule type" value="Genomic_DNA"/>
</dbReference>
<dbReference type="InterPro" id="IPR036291">
    <property type="entry name" value="NAD(P)-bd_dom_sf"/>
</dbReference>
<dbReference type="GO" id="GO:0016616">
    <property type="term" value="F:oxidoreductase activity, acting on the CH-OH group of donors, NAD or NADP as acceptor"/>
    <property type="evidence" value="ECO:0007669"/>
    <property type="project" value="TreeGrafter"/>
</dbReference>
<dbReference type="SUPFAM" id="SSF51735">
    <property type="entry name" value="NAD(P)-binding Rossmann-fold domains"/>
    <property type="match status" value="1"/>
</dbReference>
<protein>
    <recommendedName>
        <fullName evidence="3">NAD(P)-binding protein</fullName>
    </recommendedName>
</protein>
<dbReference type="PANTHER" id="PTHR45458">
    <property type="entry name" value="SHORT-CHAIN DEHYDROGENASE/REDUCTASE SDR"/>
    <property type="match status" value="1"/>
</dbReference>
<dbReference type="Gene3D" id="3.40.50.720">
    <property type="entry name" value="NAD(P)-binding Rossmann-like Domain"/>
    <property type="match status" value="1"/>
</dbReference>